<evidence type="ECO:0000313" key="1">
    <source>
        <dbReference type="EMBL" id="MEI5995639.1"/>
    </source>
</evidence>
<dbReference type="EMBL" id="NGLE01000005">
    <property type="protein sequence ID" value="OTO03038.1"/>
    <property type="molecule type" value="Genomic_DNA"/>
</dbReference>
<evidence type="ECO:0000313" key="3">
    <source>
        <dbReference type="Proteomes" id="UP000195139"/>
    </source>
</evidence>
<name>A0A242BYU4_9ENTE</name>
<dbReference type="STRING" id="1834181.A5880_003149"/>
<dbReference type="RefSeq" id="WP_086331989.1">
    <property type="nucleotide sequence ID" value="NZ_NGLE02000002.1"/>
</dbReference>
<reference evidence="1 3" key="2">
    <citation type="submission" date="2018-07" db="EMBL/GenBank/DDBJ databases">
        <title>The Genome Sequence of Enterococcus sp. DIV0659b.</title>
        <authorList>
            <consortium name="The Broad Institute Genomics Platform"/>
            <consortium name="The Broad Institute Genomic Center for Infectious Diseases"/>
            <person name="Earl A."/>
            <person name="Manson A."/>
            <person name="Schwartman J."/>
            <person name="Gilmore M."/>
            <person name="Abouelleil A."/>
            <person name="Cao P."/>
            <person name="Chapman S."/>
            <person name="Cusick C."/>
            <person name="Shea T."/>
            <person name="Young S."/>
            <person name="Neafsey D."/>
            <person name="Nusbaum C."/>
            <person name="Birren B."/>
        </authorList>
    </citation>
    <scope>NUCLEOTIDE SEQUENCE [LARGE SCALE GENOMIC DNA]</scope>
    <source>
        <strain evidence="1 3">4G2_DIV0659</strain>
    </source>
</reference>
<sequence>MNEQVICGLWSASESLANRTPLNKQESEAVSYLLKQLLGDLIPTVREYKNCQEAVKNMKKCTTLEQKQHFEPTIVKYEQKYSLIKK</sequence>
<dbReference type="AlphaFoldDB" id="A0A242BYU4"/>
<proteinExistence type="predicted"/>
<keyword evidence="3" id="KW-1185">Reference proteome</keyword>
<organism evidence="2">
    <name type="scientific">Candidatus Enterococcus mansonii</name>
    <dbReference type="NCBI Taxonomy" id="1834181"/>
    <lineage>
        <taxon>Bacteria</taxon>
        <taxon>Bacillati</taxon>
        <taxon>Bacillota</taxon>
        <taxon>Bacilli</taxon>
        <taxon>Lactobacillales</taxon>
        <taxon>Enterococcaceae</taxon>
        <taxon>Enterococcus</taxon>
    </lineage>
</organism>
<accession>A0A242BYU4</accession>
<reference evidence="2" key="1">
    <citation type="submission" date="2017-05" db="EMBL/GenBank/DDBJ databases">
        <title>The Genome Sequence of Enterococcus sp. 4G2_DIV0659.</title>
        <authorList>
            <consortium name="The Broad Institute Genomics Platform"/>
            <consortium name="The Broad Institute Genomic Center for Infectious Diseases"/>
            <person name="Earl A."/>
            <person name="Manson A."/>
            <person name="Schwartman J."/>
            <person name="Gilmore M."/>
            <person name="Abouelleil A."/>
            <person name="Cao P."/>
            <person name="Chapman S."/>
            <person name="Cusick C."/>
            <person name="Shea T."/>
            <person name="Young S."/>
            <person name="Neafsey D."/>
            <person name="Nusbaum C."/>
            <person name="Birren B."/>
        </authorList>
    </citation>
    <scope>NUCLEOTIDE SEQUENCE [LARGE SCALE GENOMIC DNA]</scope>
    <source>
        <strain evidence="2">4G2_DIV0659</strain>
    </source>
</reference>
<evidence type="ECO:0000313" key="2">
    <source>
        <dbReference type="EMBL" id="OTO03038.1"/>
    </source>
</evidence>
<dbReference type="Proteomes" id="UP000195139">
    <property type="component" value="Unassembled WGS sequence"/>
</dbReference>
<dbReference type="EMBL" id="NGLE02000002">
    <property type="protein sequence ID" value="MEI5995639.1"/>
    <property type="molecule type" value="Genomic_DNA"/>
</dbReference>
<gene>
    <name evidence="2" type="ORF">A5880_003149</name>
    <name evidence="1" type="ORF">A5880_003230</name>
</gene>
<comment type="caution">
    <text evidence="2">The sequence shown here is derived from an EMBL/GenBank/DDBJ whole genome shotgun (WGS) entry which is preliminary data.</text>
</comment>
<protein>
    <submittedName>
        <fullName evidence="2">Uncharacterized protein</fullName>
    </submittedName>
</protein>